<keyword evidence="2" id="KW-1185">Reference proteome</keyword>
<evidence type="ECO:0008006" key="3">
    <source>
        <dbReference type="Google" id="ProtNLM"/>
    </source>
</evidence>
<organism evidence="1 2">
    <name type="scientific">Phaeospirillum tilakii</name>
    <dbReference type="NCBI Taxonomy" id="741673"/>
    <lineage>
        <taxon>Bacteria</taxon>
        <taxon>Pseudomonadati</taxon>
        <taxon>Pseudomonadota</taxon>
        <taxon>Alphaproteobacteria</taxon>
        <taxon>Rhodospirillales</taxon>
        <taxon>Rhodospirillaceae</taxon>
        <taxon>Phaeospirillum</taxon>
    </lineage>
</organism>
<dbReference type="Proteomes" id="UP001597296">
    <property type="component" value="Unassembled WGS sequence"/>
</dbReference>
<evidence type="ECO:0000313" key="1">
    <source>
        <dbReference type="EMBL" id="MFD2234819.1"/>
    </source>
</evidence>
<protein>
    <recommendedName>
        <fullName evidence="3">Phage gp6-like head-tail connector protein</fullName>
    </recommendedName>
</protein>
<comment type="caution">
    <text evidence="1">The sequence shown here is derived from an EMBL/GenBank/DDBJ whole genome shotgun (WGS) entry which is preliminary data.</text>
</comment>
<gene>
    <name evidence="1" type="ORF">ACFSNB_13485</name>
</gene>
<accession>A0ABW5CC57</accession>
<reference evidence="2" key="1">
    <citation type="journal article" date="2019" name="Int. J. Syst. Evol. Microbiol.">
        <title>The Global Catalogue of Microorganisms (GCM) 10K type strain sequencing project: providing services to taxonomists for standard genome sequencing and annotation.</title>
        <authorList>
            <consortium name="The Broad Institute Genomics Platform"/>
            <consortium name="The Broad Institute Genome Sequencing Center for Infectious Disease"/>
            <person name="Wu L."/>
            <person name="Ma J."/>
        </authorList>
    </citation>
    <scope>NUCLEOTIDE SEQUENCE [LARGE SCALE GENOMIC DNA]</scope>
    <source>
        <strain evidence="2">KCTC 15012</strain>
    </source>
</reference>
<dbReference type="RefSeq" id="WP_377317411.1">
    <property type="nucleotide sequence ID" value="NZ_JBHUIY010000028.1"/>
</dbReference>
<proteinExistence type="predicted"/>
<dbReference type="EMBL" id="JBHUIY010000028">
    <property type="protein sequence ID" value="MFD2234819.1"/>
    <property type="molecule type" value="Genomic_DNA"/>
</dbReference>
<dbReference type="Gene3D" id="1.10.3230.30">
    <property type="entry name" value="Phage gp6-like head-tail connector protein"/>
    <property type="match status" value="1"/>
</dbReference>
<sequence length="209" mass="22064">MISTLSVITPATARDLTTLDAAKAELSLADASADTALAAMIAQASAAIGSWCRRPEGFGRETVAQTVRRMPGDPAPARLILDRDLAPAVTSVTADGAELGPDEWALDGSLLLRLCCDRPSHWRSIKTVITYTAGYDLPAGCPADLARACLELVTRLWHAAGRDPSLRTSSVEGVGANSWSDPDKVALALVDGLPAEIAARLSPYKRWSV</sequence>
<name>A0ABW5CC57_9PROT</name>
<evidence type="ECO:0000313" key="2">
    <source>
        <dbReference type="Proteomes" id="UP001597296"/>
    </source>
</evidence>